<accession>A0ABS2D4X5</accession>
<protein>
    <submittedName>
        <fullName evidence="1">Uncharacterized protein</fullName>
    </submittedName>
</protein>
<sequence>MNFVISEAQAMSRLATFSQQLNRVSDRVLTGRKAGVGFSHQDLKSSLEVVSHVIQECEIIIADHASGRMRASDRFLLAVCEALTAAHMTVAHVGYSKVTA</sequence>
<comment type="caution">
    <text evidence="1">The sequence shown here is derived from an EMBL/GenBank/DDBJ whole genome shotgun (WGS) entry which is preliminary data.</text>
</comment>
<proteinExistence type="predicted"/>
<evidence type="ECO:0000313" key="2">
    <source>
        <dbReference type="Proteomes" id="UP000763641"/>
    </source>
</evidence>
<dbReference type="Proteomes" id="UP000763641">
    <property type="component" value="Unassembled WGS sequence"/>
</dbReference>
<gene>
    <name evidence="1" type="ORF">ILT43_06275</name>
</gene>
<reference evidence="1 2" key="1">
    <citation type="submission" date="2020-12" db="EMBL/GenBank/DDBJ databases">
        <title>Sphingomonas sp.</title>
        <authorList>
            <person name="Kim M.K."/>
        </authorList>
    </citation>
    <scope>NUCLEOTIDE SEQUENCE [LARGE SCALE GENOMIC DNA]</scope>
    <source>
        <strain evidence="1 2">BT552</strain>
    </source>
</reference>
<evidence type="ECO:0000313" key="1">
    <source>
        <dbReference type="EMBL" id="MBM6575972.1"/>
    </source>
</evidence>
<organism evidence="1 2">
    <name type="scientific">Sphingomonas longa</name>
    <dbReference type="NCBI Taxonomy" id="2778730"/>
    <lineage>
        <taxon>Bacteria</taxon>
        <taxon>Pseudomonadati</taxon>
        <taxon>Pseudomonadota</taxon>
        <taxon>Alphaproteobacteria</taxon>
        <taxon>Sphingomonadales</taxon>
        <taxon>Sphingomonadaceae</taxon>
        <taxon>Sphingomonas</taxon>
    </lineage>
</organism>
<name>A0ABS2D4X5_9SPHN</name>
<keyword evidence="2" id="KW-1185">Reference proteome</keyword>
<dbReference type="EMBL" id="JAFEMC010000002">
    <property type="protein sequence ID" value="MBM6575972.1"/>
    <property type="molecule type" value="Genomic_DNA"/>
</dbReference>
<dbReference type="RefSeq" id="WP_204196645.1">
    <property type="nucleotide sequence ID" value="NZ_JAFEMC010000002.1"/>
</dbReference>